<dbReference type="Proteomes" id="UP000031433">
    <property type="component" value="Unassembled WGS sequence"/>
</dbReference>
<proteinExistence type="predicted"/>
<evidence type="ECO:0008006" key="3">
    <source>
        <dbReference type="Google" id="ProtNLM"/>
    </source>
</evidence>
<protein>
    <recommendedName>
        <fullName evidence="3">Lipoprotein</fullName>
    </recommendedName>
</protein>
<evidence type="ECO:0000313" key="2">
    <source>
        <dbReference type="Proteomes" id="UP000031433"/>
    </source>
</evidence>
<accession>A0A0C1TL86</accession>
<sequence length="392" mass="43413">MISFRSCSNRLLALLPLVLLLLAAGCARLPVEAGRTDGPLVAVYPMEDLSGADAPLAAMRSGITERLRQSGMRIMDEADLRRFMEQQRIRYTGGLDLETATAFKARAGVDAVLIMTLEYYSEVSPPKVSLVARLVATGEKPEILWMDSVGMAGDDAPGILGIGIVEDPSVLWNRALDRLSGSMLQNLAGKAVPPSGWEGRFRPKEAYRFMALDPKRRYSVAVLPFFNESERTYAGEIMVLHVVKQLASSTMLSVLEPGVIRGKMLAMRIIMQNGISLPAADLLANNLETDFILTGRVFEYRDMPSGSGRPRVDFSLQLLERSSKMVVWATKSRNTGDDGVFFYDWRRISTANVLTEGMMRALLGVMVEDTREVKMTPPRMSPEELERILMSP</sequence>
<comment type="caution">
    <text evidence="1">The sequence shown here is derived from an EMBL/GenBank/DDBJ whole genome shotgun (WGS) entry which is preliminary data.</text>
</comment>
<name>A0A0C1TL86_9BACT</name>
<evidence type="ECO:0000313" key="1">
    <source>
        <dbReference type="EMBL" id="KIE41639.1"/>
    </source>
</evidence>
<dbReference type="AlphaFoldDB" id="A0A0C1TL86"/>
<dbReference type="RefSeq" id="WP_039643453.1">
    <property type="nucleotide sequence ID" value="NZ_JXBL01000001.1"/>
</dbReference>
<dbReference type="PROSITE" id="PS51257">
    <property type="entry name" value="PROKAR_LIPOPROTEIN"/>
    <property type="match status" value="1"/>
</dbReference>
<dbReference type="Gene3D" id="3.40.50.10610">
    <property type="entry name" value="ABC-type transport auxiliary lipoprotein component"/>
    <property type="match status" value="2"/>
</dbReference>
<dbReference type="EMBL" id="JXBL01000001">
    <property type="protein sequence ID" value="KIE41639.1"/>
    <property type="molecule type" value="Genomic_DNA"/>
</dbReference>
<keyword evidence="2" id="KW-1185">Reference proteome</keyword>
<organism evidence="1 2">
    <name type="scientific">Geobacter soli</name>
    <dbReference type="NCBI Taxonomy" id="1510391"/>
    <lineage>
        <taxon>Bacteria</taxon>
        <taxon>Pseudomonadati</taxon>
        <taxon>Thermodesulfobacteriota</taxon>
        <taxon>Desulfuromonadia</taxon>
        <taxon>Geobacterales</taxon>
        <taxon>Geobacteraceae</taxon>
        <taxon>Geobacter</taxon>
    </lineage>
</organism>
<gene>
    <name evidence="1" type="ORF">SE37_02855</name>
</gene>
<reference evidence="1 2" key="1">
    <citation type="submission" date="2015-01" db="EMBL/GenBank/DDBJ databases">
        <title>Genome sequence of the anaerobic bacterium Geobacter soli GSS01, a dissimilatory Fe(III) reducer from soil.</title>
        <authorList>
            <person name="Yang G."/>
            <person name="Zhou S."/>
        </authorList>
    </citation>
    <scope>NUCLEOTIDE SEQUENCE [LARGE SCALE GENOMIC DNA]</scope>
    <source>
        <strain evidence="1 2">GSS01</strain>
    </source>
</reference>